<feature type="domain" description="TniQ" evidence="1">
    <location>
        <begin position="6"/>
        <end position="134"/>
    </location>
</feature>
<gene>
    <name evidence="3" type="ORF">M8C81_13680</name>
</gene>
<evidence type="ECO:0000259" key="2">
    <source>
        <dbReference type="Pfam" id="PF12728"/>
    </source>
</evidence>
<evidence type="ECO:0000313" key="3">
    <source>
        <dbReference type="EMBL" id="MCO1621649.1"/>
    </source>
</evidence>
<dbReference type="Proteomes" id="UP001202943">
    <property type="component" value="Unassembled WGS sequence"/>
</dbReference>
<name>A0AAW5HKE8_PSEPU</name>
<dbReference type="EMBL" id="JAMHFX010000171">
    <property type="protein sequence ID" value="MCO1621649.1"/>
    <property type="molecule type" value="Genomic_DNA"/>
</dbReference>
<evidence type="ECO:0000259" key="1">
    <source>
        <dbReference type="Pfam" id="PF06527"/>
    </source>
</evidence>
<dbReference type="Pfam" id="PF12728">
    <property type="entry name" value="HTH_17"/>
    <property type="match status" value="1"/>
</dbReference>
<evidence type="ECO:0000313" key="4">
    <source>
        <dbReference type="Proteomes" id="UP001202943"/>
    </source>
</evidence>
<protein>
    <submittedName>
        <fullName evidence="3">Helix-turn-helix domain-containing protein</fullName>
    </submittedName>
</protein>
<proteinExistence type="predicted"/>
<dbReference type="Pfam" id="PF06527">
    <property type="entry name" value="TniQ"/>
    <property type="match status" value="1"/>
</dbReference>
<accession>A0AAW5HKE8</accession>
<sequence length="835" mass="95720">MNKFLFIPKPLPDESPSSILRRMAKRHGLVKKSDLSLMSIPSTYIGPLLYRNHPIPQEIAKSISTPEDRESFLSGFYHPISALLKKPKVILSGMEVPAEFIRTSETAYCSECRASDHEYFIKDLTLTLYCPYHSRKYLRKCPQCGYNLAWHWILDDHCRCPELPESDLCSVEDFTFEQRLLSIFKNRETESLKELFKYLNLLGYRRTDESQCSATRAITLLALAIMDRDEYNILKQLNHLNYLYPEIPRRIICAKLARIRTKETEHCTKVFLTQQHNFCPESDHGSLPLKSSFHLNRSQIYAWLSVNHKERRLLSNEKHFSALNAKYPVSKIEIMEQRVLEFRTADERNIKQPVNRHTVKTLQEKFAVSAICIQEAVSEKLLSPYLGPRHQWFFSTEDVEQFSNKFISIQLLSIQLALPPKTIRKALKRFRNLDVGVRKPAFRRYVISKQQKDAVMEWLSRTEIRVLHSKQPHHVLPHLTGKEKGTWLSAREASVEIGVAPITLKDLIRKGLLPCDYRELRGNGYALNKAQLLQFKKTYIGTTESCGLLKCNLHATSRILKASGILPITGPDIDGGERNFFLRKFVTAHAKKLNTLNNKKTQYYNIEDACKKLRLSKKTLATLIEAGALPSCNFTGGQDIALDKTSIDNFFATYSTANTIAKALNISTPCLRQELNKKGISPIAGTQQKGLGQHIYEINAIREVYPLIETLIRTNKKKPSSHLVSASALMEKYNISTPQFSQFFTYSGFAPYLELPRQGPKGYHFTKSNARKISRILDKYLTFRQADKLFGHYGLTKCLVHQNKLKPSHPLLPHSNLPMIDRATLLAYIASKTDL</sequence>
<dbReference type="InterPro" id="IPR041657">
    <property type="entry name" value="HTH_17"/>
</dbReference>
<organism evidence="3 4">
    <name type="scientific">Pseudomonas putida</name>
    <name type="common">Arthrobacter siderocapsulatus</name>
    <dbReference type="NCBI Taxonomy" id="303"/>
    <lineage>
        <taxon>Bacteria</taxon>
        <taxon>Pseudomonadati</taxon>
        <taxon>Pseudomonadota</taxon>
        <taxon>Gammaproteobacteria</taxon>
        <taxon>Pseudomonadales</taxon>
        <taxon>Pseudomonadaceae</taxon>
        <taxon>Pseudomonas</taxon>
    </lineage>
</organism>
<dbReference type="InterPro" id="IPR009492">
    <property type="entry name" value="TniQ"/>
</dbReference>
<dbReference type="RefSeq" id="WP_080694528.1">
    <property type="nucleotide sequence ID" value="NZ_CP060529.1"/>
</dbReference>
<dbReference type="AlphaFoldDB" id="A0AAW5HKE8"/>
<feature type="domain" description="Helix-turn-helix" evidence="2">
    <location>
        <begin position="603"/>
        <end position="652"/>
    </location>
</feature>
<reference evidence="3" key="2">
    <citation type="submission" date="2023-08" db="EMBL/GenBank/DDBJ databases">
        <title>Isolation, Identification, Denitrification Characteristics of A Highly Efficient Aerobic Denitrifying Bacterial Strain DS2.</title>
        <authorList>
            <person name="Wang H."/>
        </authorList>
    </citation>
    <scope>NUCLEOTIDE SEQUENCE</scope>
    <source>
        <strain evidence="3">DS2</strain>
    </source>
</reference>
<comment type="caution">
    <text evidence="3">The sequence shown here is derived from an EMBL/GenBank/DDBJ whole genome shotgun (WGS) entry which is preliminary data.</text>
</comment>
<reference evidence="3" key="1">
    <citation type="submission" date="2022-05" db="EMBL/GenBank/DDBJ databases">
        <authorList>
            <person name="Yi M."/>
        </authorList>
    </citation>
    <scope>NUCLEOTIDE SEQUENCE</scope>
    <source>
        <strain evidence="3">DS2</strain>
    </source>
</reference>